<keyword evidence="3" id="KW-1185">Reference proteome</keyword>
<organism evidence="2 3">
    <name type="scientific">Ampelomyces quisqualis</name>
    <name type="common">Powdery mildew agent</name>
    <dbReference type="NCBI Taxonomy" id="50730"/>
    <lineage>
        <taxon>Eukaryota</taxon>
        <taxon>Fungi</taxon>
        <taxon>Dikarya</taxon>
        <taxon>Ascomycota</taxon>
        <taxon>Pezizomycotina</taxon>
        <taxon>Dothideomycetes</taxon>
        <taxon>Pleosporomycetidae</taxon>
        <taxon>Pleosporales</taxon>
        <taxon>Pleosporineae</taxon>
        <taxon>Phaeosphaeriaceae</taxon>
        <taxon>Ampelomyces</taxon>
    </lineage>
</organism>
<keyword evidence="1" id="KW-0812">Transmembrane</keyword>
<feature type="transmembrane region" description="Helical" evidence="1">
    <location>
        <begin position="13"/>
        <end position="37"/>
    </location>
</feature>
<name>A0A6A5QI90_AMPQU</name>
<evidence type="ECO:0000313" key="3">
    <source>
        <dbReference type="Proteomes" id="UP000800096"/>
    </source>
</evidence>
<dbReference type="AlphaFoldDB" id="A0A6A5QI90"/>
<evidence type="ECO:0000256" key="1">
    <source>
        <dbReference type="SAM" id="Phobius"/>
    </source>
</evidence>
<dbReference type="EMBL" id="ML979137">
    <property type="protein sequence ID" value="KAF1914426.1"/>
    <property type="molecule type" value="Genomic_DNA"/>
</dbReference>
<evidence type="ECO:0000313" key="2">
    <source>
        <dbReference type="EMBL" id="KAF1914426.1"/>
    </source>
</evidence>
<keyword evidence="1" id="KW-0472">Membrane</keyword>
<gene>
    <name evidence="2" type="ORF">BDU57DRAFT_519423</name>
</gene>
<dbReference type="Proteomes" id="UP000800096">
    <property type="component" value="Unassembled WGS sequence"/>
</dbReference>
<feature type="transmembrane region" description="Helical" evidence="1">
    <location>
        <begin position="44"/>
        <end position="64"/>
    </location>
</feature>
<proteinExistence type="predicted"/>
<keyword evidence="1" id="KW-1133">Transmembrane helix</keyword>
<sequence length="65" mass="7166">MCSLVLFLIRIRLFFLADVIIVATRAVCISSLGFCFVQGSCVRINVCSLAVFLVVDRVVVWELAG</sequence>
<reference evidence="2" key="1">
    <citation type="journal article" date="2020" name="Stud. Mycol.">
        <title>101 Dothideomycetes genomes: a test case for predicting lifestyles and emergence of pathogens.</title>
        <authorList>
            <person name="Haridas S."/>
            <person name="Albert R."/>
            <person name="Binder M."/>
            <person name="Bloem J."/>
            <person name="Labutti K."/>
            <person name="Salamov A."/>
            <person name="Andreopoulos B."/>
            <person name="Baker S."/>
            <person name="Barry K."/>
            <person name="Bills G."/>
            <person name="Bluhm B."/>
            <person name="Cannon C."/>
            <person name="Castanera R."/>
            <person name="Culley D."/>
            <person name="Daum C."/>
            <person name="Ezra D."/>
            <person name="Gonzalez J."/>
            <person name="Henrissat B."/>
            <person name="Kuo A."/>
            <person name="Liang C."/>
            <person name="Lipzen A."/>
            <person name="Lutzoni F."/>
            <person name="Magnuson J."/>
            <person name="Mondo S."/>
            <person name="Nolan M."/>
            <person name="Ohm R."/>
            <person name="Pangilinan J."/>
            <person name="Park H.-J."/>
            <person name="Ramirez L."/>
            <person name="Alfaro M."/>
            <person name="Sun H."/>
            <person name="Tritt A."/>
            <person name="Yoshinaga Y."/>
            <person name="Zwiers L.-H."/>
            <person name="Turgeon B."/>
            <person name="Goodwin S."/>
            <person name="Spatafora J."/>
            <person name="Crous P."/>
            <person name="Grigoriev I."/>
        </authorList>
    </citation>
    <scope>NUCLEOTIDE SEQUENCE</scope>
    <source>
        <strain evidence="2">HMLAC05119</strain>
    </source>
</reference>
<accession>A0A6A5QI90</accession>
<protein>
    <submittedName>
        <fullName evidence="2">Uncharacterized protein</fullName>
    </submittedName>
</protein>